<evidence type="ECO:0000256" key="1">
    <source>
        <dbReference type="ARBA" id="ARBA00022741"/>
    </source>
</evidence>
<keyword evidence="2" id="KW-0378">Hydrolase</keyword>
<dbReference type="PATRIC" id="fig|1429438.4.peg.7107"/>
<dbReference type="CDD" id="cd18012">
    <property type="entry name" value="DEXQc_arch_SWI2_SNF2"/>
    <property type="match status" value="1"/>
</dbReference>
<dbReference type="InterPro" id="IPR014001">
    <property type="entry name" value="Helicase_ATP-bd"/>
</dbReference>
<comment type="caution">
    <text evidence="6">The sequence shown here is derived from an EMBL/GenBank/DDBJ whole genome shotgun (WGS) entry which is preliminary data.</text>
</comment>
<dbReference type="GO" id="GO:0016787">
    <property type="term" value="F:hydrolase activity"/>
    <property type="evidence" value="ECO:0007669"/>
    <property type="project" value="UniProtKB-KW"/>
</dbReference>
<dbReference type="Proteomes" id="UP000019141">
    <property type="component" value="Unassembled WGS sequence"/>
</dbReference>
<dbReference type="InterPro" id="IPR000330">
    <property type="entry name" value="SNF2_N"/>
</dbReference>
<dbReference type="Gene3D" id="3.40.50.300">
    <property type="entry name" value="P-loop containing nucleotide triphosphate hydrolases"/>
    <property type="match status" value="1"/>
</dbReference>
<dbReference type="GO" id="GO:0006614">
    <property type="term" value="P:SRP-dependent cotranslational protein targeting to membrane"/>
    <property type="evidence" value="ECO:0007669"/>
    <property type="project" value="InterPro"/>
</dbReference>
<dbReference type="InterPro" id="IPR027417">
    <property type="entry name" value="P-loop_NTPase"/>
</dbReference>
<evidence type="ECO:0008006" key="8">
    <source>
        <dbReference type="Google" id="ProtNLM"/>
    </source>
</evidence>
<evidence type="ECO:0000256" key="3">
    <source>
        <dbReference type="ARBA" id="ARBA00023134"/>
    </source>
</evidence>
<name>W4L762_ENTF1</name>
<keyword evidence="7" id="KW-1185">Reference proteome</keyword>
<evidence type="ECO:0000313" key="6">
    <source>
        <dbReference type="EMBL" id="ETW93749.1"/>
    </source>
</evidence>
<dbReference type="PROSITE" id="PS00300">
    <property type="entry name" value="SRP54"/>
    <property type="match status" value="1"/>
</dbReference>
<evidence type="ECO:0000313" key="7">
    <source>
        <dbReference type="Proteomes" id="UP000019141"/>
    </source>
</evidence>
<keyword evidence="3" id="KW-0342">GTP-binding</keyword>
<dbReference type="PANTHER" id="PTHR10799">
    <property type="entry name" value="SNF2/RAD54 HELICASE FAMILY"/>
    <property type="match status" value="1"/>
</dbReference>
<dbReference type="HOGENOM" id="CLU_000315_21_7_7"/>
<dbReference type="GO" id="GO:0005524">
    <property type="term" value="F:ATP binding"/>
    <property type="evidence" value="ECO:0007669"/>
    <property type="project" value="InterPro"/>
</dbReference>
<dbReference type="PROSITE" id="PS51192">
    <property type="entry name" value="HELICASE_ATP_BIND_1"/>
    <property type="match status" value="1"/>
</dbReference>
<dbReference type="SMART" id="SM00490">
    <property type="entry name" value="HELICc"/>
    <property type="match status" value="1"/>
</dbReference>
<sequence>MSKSQSAIQTYAGLSPMARHLLQLCAVYFEGMNRTGLVKLSNQVGWTDASGKPLVFKQVKSDIDKLVDARLLVQTGRSADLDVNPELKDFVVQEAIREGQFEAYAKQVEADPTGRNSLFYLYTHGSRKIRDMRIAFYRNDVERFNQLNKLKPIALVGPGETLGALQPFHSDMFDRLDPELQGRFLVENALAAIVSGEGTAEALQTLESFVGHQRRLEERLVMSLLDVYVARGDLQGLLRLAEQTGGELTEIAGCEAFLRGDYERAESHFEAALTRLRKKSRKRRLALRHMAGLFHVCLLIRKNSPAERKRATSMLQVMDTDWPAGYKGVAEFLTAALKFQAAPADAGELFRYQVGGTSIIAKTVAGYVWRWFAPRTVAPVSAEGWQDALLRYQALGLDWIMAETAGFLAHSKIKQAKAFDRRHHELHEQLGTVSLLRLIEPEARWQRSLKALMQLHTPEEANQVSADEPDERLIWEVSYRSGRYFNLRPFLQKRNKSGAWTKGRPVALKRLYESHSDRDEFPQLTEQDHALCRCIKKETSYGGWGRYADTDYFLESDRAAAALVGHPLVFREDDRSQPIEIVRLDPQLVVAKKADGKIHMSLQPRPGPNAVQLTEEGPNRLGVVNFTSHHVKLDAILDSGLTIPASGQQQVVETLQAVAPLVTVHSEIGGAAQTSETIDAESRPHVHLTPYQEGVWVEFFVRPFGPDGPFYRPGAGGENVYAQVGGQAQMAHRDLREERRRTGEIIAACPALSEWVPDLSFEDETVQWDLLAQLQEMEGFGFPTAGEALELMLQLQPLLDAEKLTLHWPTGGLKTFRVVGEAGLPQLRLHVRKDRDWFAASGALQVDDELTVDLLQLMEWLESGTSRFVELEDGQFLALTDELRRRIGDLAAYAEKGNNKLRFPPIRAAVLEDLDETGSVKTDRHWKNWVHRIRESSSYVAEIPSTLQAELRDYQAEGYHWLCRLAHWGAGACLADDMGLGKTIQALALLLHRTAGGPALVVTPTSVMFNWQHEARRFAPALNLRLFGPGDREAFFDDLGSHDVVVCSYGLLNNEAERFQLQHWHTVILDEAQAIKNMTTQRSQAVMGLAADFRLIMTGTPLENHLGELWNLFQFINPGLLGAYETFQWRFATPIERDHDRDTRRRLQRLVQPFMLRRTKAQVLEELPSRTEVTLQVELSREEAAFYEALRQNALQKLSDVKGPQHLQVLAEIMRLRRACCHPRLAIADSSLSSSKLRMFGETIDELLENKHKVLVFSQFVDHLTILREALDRKGVSYQYLDGSTPARARDQRVAAFQAGEGDVFLISLRAGGIGLNLTAADYVIHMDPWWNPAVEDQASDRAHRLGQQRPVTIYRFVTQGTIEERIVELHHAKRDLADSLLEGADMSSKLSAEELLQLIRE</sequence>
<dbReference type="InterPro" id="IPR001650">
    <property type="entry name" value="Helicase_C-like"/>
</dbReference>
<keyword evidence="1" id="KW-0547">Nucleotide-binding</keyword>
<dbReference type="CDD" id="cd18793">
    <property type="entry name" value="SF2_C_SNF"/>
    <property type="match status" value="1"/>
</dbReference>
<dbReference type="InterPro" id="IPR000897">
    <property type="entry name" value="SRP54_GTPase_dom"/>
</dbReference>
<evidence type="ECO:0000259" key="4">
    <source>
        <dbReference type="PROSITE" id="PS51192"/>
    </source>
</evidence>
<feature type="domain" description="Helicase ATP-binding" evidence="4">
    <location>
        <begin position="963"/>
        <end position="1119"/>
    </location>
</feature>
<dbReference type="EMBL" id="AZHW01001179">
    <property type="protein sequence ID" value="ETW93749.1"/>
    <property type="molecule type" value="Genomic_DNA"/>
</dbReference>
<reference evidence="6 7" key="1">
    <citation type="journal article" date="2014" name="Nature">
        <title>An environmental bacterial taxon with a large and distinct metabolic repertoire.</title>
        <authorList>
            <person name="Wilson M.C."/>
            <person name="Mori T."/>
            <person name="Ruckert C."/>
            <person name="Uria A.R."/>
            <person name="Helf M.J."/>
            <person name="Takada K."/>
            <person name="Gernert C."/>
            <person name="Steffens U.A."/>
            <person name="Heycke N."/>
            <person name="Schmitt S."/>
            <person name="Rinke C."/>
            <person name="Helfrich E.J."/>
            <person name="Brachmann A.O."/>
            <person name="Gurgui C."/>
            <person name="Wakimoto T."/>
            <person name="Kracht M."/>
            <person name="Crusemann M."/>
            <person name="Hentschel U."/>
            <person name="Abe I."/>
            <person name="Matsunaga S."/>
            <person name="Kalinowski J."/>
            <person name="Takeyama H."/>
            <person name="Piel J."/>
        </authorList>
    </citation>
    <scope>NUCLEOTIDE SEQUENCE [LARGE SCALE GENOMIC DNA]</scope>
    <source>
        <strain evidence="7">TSY1</strain>
    </source>
</reference>
<dbReference type="PROSITE" id="PS51194">
    <property type="entry name" value="HELICASE_CTER"/>
    <property type="match status" value="1"/>
</dbReference>
<evidence type="ECO:0000259" key="5">
    <source>
        <dbReference type="PROSITE" id="PS51194"/>
    </source>
</evidence>
<dbReference type="InterPro" id="IPR049730">
    <property type="entry name" value="SNF2/RAD54-like_C"/>
</dbReference>
<dbReference type="SUPFAM" id="SSF52540">
    <property type="entry name" value="P-loop containing nucleoside triphosphate hydrolases"/>
    <property type="match status" value="2"/>
</dbReference>
<organism evidence="6 7">
    <name type="scientific">Entotheonella factor</name>
    <dbReference type="NCBI Taxonomy" id="1429438"/>
    <lineage>
        <taxon>Bacteria</taxon>
        <taxon>Pseudomonadati</taxon>
        <taxon>Nitrospinota/Tectimicrobiota group</taxon>
        <taxon>Candidatus Tectimicrobiota</taxon>
        <taxon>Candidatus Entotheonellia</taxon>
        <taxon>Candidatus Entotheonellales</taxon>
        <taxon>Candidatus Entotheonellaceae</taxon>
        <taxon>Candidatus Entotheonella</taxon>
    </lineage>
</organism>
<protein>
    <recommendedName>
        <fullName evidence="8">Helicase SNF2</fullName>
    </recommendedName>
</protein>
<dbReference type="Pfam" id="PF00271">
    <property type="entry name" value="Helicase_C"/>
    <property type="match status" value="1"/>
</dbReference>
<accession>W4L762</accession>
<dbReference type="Pfam" id="PF00176">
    <property type="entry name" value="SNF2-rel_dom"/>
    <property type="match status" value="1"/>
</dbReference>
<evidence type="ECO:0000256" key="2">
    <source>
        <dbReference type="ARBA" id="ARBA00022801"/>
    </source>
</evidence>
<dbReference type="GO" id="GO:0005525">
    <property type="term" value="F:GTP binding"/>
    <property type="evidence" value="ECO:0007669"/>
    <property type="project" value="UniProtKB-KW"/>
</dbReference>
<gene>
    <name evidence="6" type="ORF">ETSY1_37870</name>
</gene>
<dbReference type="InterPro" id="IPR038718">
    <property type="entry name" value="SNF2-like_sf"/>
</dbReference>
<proteinExistence type="predicted"/>
<feature type="domain" description="Helicase C-terminal" evidence="5">
    <location>
        <begin position="1243"/>
        <end position="1397"/>
    </location>
</feature>
<dbReference type="Gene3D" id="3.40.50.10810">
    <property type="entry name" value="Tandem AAA-ATPase domain"/>
    <property type="match status" value="1"/>
</dbReference>
<dbReference type="SMART" id="SM00487">
    <property type="entry name" value="DEXDc"/>
    <property type="match status" value="1"/>
</dbReference>